<evidence type="ECO:0000256" key="5">
    <source>
        <dbReference type="ARBA" id="ARBA00023136"/>
    </source>
</evidence>
<feature type="transmembrane region" description="Helical" evidence="8">
    <location>
        <begin position="108"/>
        <end position="127"/>
    </location>
</feature>
<organism evidence="9">
    <name type="scientific">Anopheles sinensis</name>
    <name type="common">Mosquito</name>
    <dbReference type="NCBI Taxonomy" id="74873"/>
    <lineage>
        <taxon>Eukaryota</taxon>
        <taxon>Metazoa</taxon>
        <taxon>Ecdysozoa</taxon>
        <taxon>Arthropoda</taxon>
        <taxon>Hexapoda</taxon>
        <taxon>Insecta</taxon>
        <taxon>Pterygota</taxon>
        <taxon>Neoptera</taxon>
        <taxon>Endopterygota</taxon>
        <taxon>Diptera</taxon>
        <taxon>Nematocera</taxon>
        <taxon>Culicoidea</taxon>
        <taxon>Culicidae</taxon>
        <taxon>Anophelinae</taxon>
        <taxon>Anopheles</taxon>
    </lineage>
</organism>
<dbReference type="EnsemblMetazoa" id="ASIC012988-RA">
    <property type="protein sequence ID" value="ASIC012988-PA"/>
    <property type="gene ID" value="ASIC012988"/>
</dbReference>
<feature type="transmembrane region" description="Helical" evidence="8">
    <location>
        <begin position="336"/>
        <end position="357"/>
    </location>
</feature>
<evidence type="ECO:0000313" key="9">
    <source>
        <dbReference type="EMBL" id="KFB45045.1"/>
    </source>
</evidence>
<dbReference type="InterPro" id="IPR052192">
    <property type="entry name" value="Insect_Ionotropic_Sensory_Rcpt"/>
</dbReference>
<protein>
    <submittedName>
        <fullName evidence="9">AGAP005677-PA-like protein</fullName>
    </submittedName>
</protein>
<dbReference type="VEuPathDB" id="VectorBase:ASIS013859"/>
<comment type="subcellular location">
    <subcellularLocation>
        <location evidence="1">Cell membrane</location>
        <topology evidence="1">Multi-pass membrane protein</topology>
    </subcellularLocation>
</comment>
<keyword evidence="3 8" id="KW-0812">Transmembrane</keyword>
<evidence type="ECO:0000313" key="10">
    <source>
        <dbReference type="EnsemblMetazoa" id="ASIC012988-PA"/>
    </source>
</evidence>
<dbReference type="OMA" id="YIVAIND"/>
<evidence type="ECO:0000313" key="11">
    <source>
        <dbReference type="Proteomes" id="UP000030765"/>
    </source>
</evidence>
<proteinExistence type="predicted"/>
<evidence type="ECO:0000256" key="7">
    <source>
        <dbReference type="ARBA" id="ARBA00023180"/>
    </source>
</evidence>
<evidence type="ECO:0000256" key="3">
    <source>
        <dbReference type="ARBA" id="ARBA00022692"/>
    </source>
</evidence>
<dbReference type="AlphaFoldDB" id="A0A084W4A1"/>
<keyword evidence="11" id="KW-1185">Reference proteome</keyword>
<dbReference type="EMBL" id="KE525297">
    <property type="protein sequence ID" value="KFB45045.1"/>
    <property type="molecule type" value="Genomic_DNA"/>
</dbReference>
<evidence type="ECO:0000256" key="6">
    <source>
        <dbReference type="ARBA" id="ARBA00023170"/>
    </source>
</evidence>
<accession>A0A084W4A1</accession>
<evidence type="ECO:0000256" key="8">
    <source>
        <dbReference type="SAM" id="Phobius"/>
    </source>
</evidence>
<keyword evidence="7" id="KW-0325">Glycoprotein</keyword>
<dbReference type="Proteomes" id="UP000030765">
    <property type="component" value="Unassembled WGS sequence"/>
</dbReference>
<keyword evidence="5 8" id="KW-0472">Membrane</keyword>
<reference evidence="10" key="2">
    <citation type="submission" date="2020-05" db="UniProtKB">
        <authorList>
            <consortium name="EnsemblMetazoa"/>
        </authorList>
    </citation>
    <scope>IDENTIFICATION</scope>
</reference>
<gene>
    <name evidence="9" type="ORF">ZHAS_00012988</name>
</gene>
<evidence type="ECO:0000256" key="1">
    <source>
        <dbReference type="ARBA" id="ARBA00004651"/>
    </source>
</evidence>
<dbReference type="STRING" id="74873.A0A084W4A1"/>
<reference evidence="9 11" key="1">
    <citation type="journal article" date="2014" name="BMC Genomics">
        <title>Genome sequence of Anopheles sinensis provides insight into genetics basis of mosquito competence for malaria parasites.</title>
        <authorList>
            <person name="Zhou D."/>
            <person name="Zhang D."/>
            <person name="Ding G."/>
            <person name="Shi L."/>
            <person name="Hou Q."/>
            <person name="Ye Y."/>
            <person name="Xu Y."/>
            <person name="Zhou H."/>
            <person name="Xiong C."/>
            <person name="Li S."/>
            <person name="Yu J."/>
            <person name="Hong S."/>
            <person name="Yu X."/>
            <person name="Zou P."/>
            <person name="Chen C."/>
            <person name="Chang X."/>
            <person name="Wang W."/>
            <person name="Lv Y."/>
            <person name="Sun Y."/>
            <person name="Ma L."/>
            <person name="Shen B."/>
            <person name="Zhu C."/>
        </authorList>
    </citation>
    <scope>NUCLEOTIDE SEQUENCE [LARGE SCALE GENOMIC DNA]</scope>
</reference>
<keyword evidence="4 8" id="KW-1133">Transmembrane helix</keyword>
<name>A0A084W4A1_ANOSI</name>
<dbReference type="VEuPathDB" id="VectorBase:ASIC012988"/>
<dbReference type="PANTHER" id="PTHR42643:SF41">
    <property type="entry name" value="IONOTROPIC RECEPTOR 20A-RELATED"/>
    <property type="match status" value="1"/>
</dbReference>
<keyword evidence="2" id="KW-1003">Cell membrane</keyword>
<keyword evidence="6" id="KW-0675">Receptor</keyword>
<dbReference type="EMBL" id="ATLV01020301">
    <property type="status" value="NOT_ANNOTATED_CDS"/>
    <property type="molecule type" value="Genomic_DNA"/>
</dbReference>
<evidence type="ECO:0000256" key="2">
    <source>
        <dbReference type="ARBA" id="ARBA00022475"/>
    </source>
</evidence>
<evidence type="ECO:0000256" key="4">
    <source>
        <dbReference type="ARBA" id="ARBA00022989"/>
    </source>
</evidence>
<dbReference type="OrthoDB" id="6613906at2759"/>
<dbReference type="PANTHER" id="PTHR42643">
    <property type="entry name" value="IONOTROPIC RECEPTOR 20A-RELATED"/>
    <property type="match status" value="1"/>
</dbReference>
<sequence>MTFLHNISNIRNAYQVRIMVRLEFPYLLYNATKVQGVYRFFFAMFCKLHNESILFVSNPRQATNHTVTQILYKKDGFKLVPTGEFTGDCLVVPKHTTQGLLYYLLHPFSWPVWTLYVLFAVACIIASRMRFANNLLLTIIFGNQASPEIYSNFERRLVLFAELALFFLGEAYCARLMSLFIASLGEPELHTVQQFVESDIRFEIVNRYQIERYEELRDRAVNVGLQEHIENVQQGSCAFLMPCNNAQLLLNTVLPEKGIPSKYYILKQHIGWHMEGLSVGRFSPITADHLQQLVGLVQQAGLWNHWKHRYIHELDAIIRKNIVPRHSLTWTELMSLMYLLAVGYGVAFFMFLLEFALKSARSRYQVRTQPMRSVTSVEC</sequence>
<dbReference type="GO" id="GO:0005886">
    <property type="term" value="C:plasma membrane"/>
    <property type="evidence" value="ECO:0007669"/>
    <property type="project" value="UniProtKB-SubCell"/>
</dbReference>